<feature type="region of interest" description="Disordered" evidence="1">
    <location>
        <begin position="160"/>
        <end position="180"/>
    </location>
</feature>
<sequence>MADIKWIKITTDIFDDEKILLIESLPEADSIIVIWFKLLCLAGKMNNSGVFLLSDKIAYTDKMLATIFRRKESTVQLALKTFEQFGMIEILDGVITIPNWGKHQNLEQLEARKKYQREYQRDYRRKQKLLLTGEQEENTEESSCEDSRKHLHKYLHESNVNSLDKEKDKEEDKDKNKESKEKVTCEQVVDLYRSICVSYPKVISLSEARKRAIRARLKMYSMDDFRMLFEKAEASSFLKGANNRNWSANFDWMIKDANMAKVIDGNYDDGSWNKHTVKQPSGNNTAKQLDDFYNMATEWAAQEDGDKDE</sequence>
<dbReference type="Pfam" id="PF09681">
    <property type="entry name" value="Phage_rep_org_N"/>
    <property type="match status" value="1"/>
</dbReference>
<feature type="compositionally biased region" description="Basic and acidic residues" evidence="1">
    <location>
        <begin position="163"/>
        <end position="180"/>
    </location>
</feature>
<dbReference type="Proteomes" id="UP000095709">
    <property type="component" value="Unassembled WGS sequence"/>
</dbReference>
<proteinExistence type="predicted"/>
<name>A0A174S3H8_9FIRM</name>
<evidence type="ECO:0000256" key="1">
    <source>
        <dbReference type="SAM" id="MobiDB-lite"/>
    </source>
</evidence>
<gene>
    <name evidence="3" type="ORF">ERS852498_03160</name>
</gene>
<evidence type="ECO:0000313" key="3">
    <source>
        <dbReference type="EMBL" id="CUP92282.1"/>
    </source>
</evidence>
<dbReference type="NCBIfam" id="TIGR01714">
    <property type="entry name" value="phage_rep_org_N"/>
    <property type="match status" value="1"/>
</dbReference>
<evidence type="ECO:0000259" key="2">
    <source>
        <dbReference type="Pfam" id="PF09681"/>
    </source>
</evidence>
<dbReference type="AlphaFoldDB" id="A0A174S3H8"/>
<dbReference type="RefSeq" id="WP_055268062.1">
    <property type="nucleotide sequence ID" value="NZ_CZAL01000022.1"/>
</dbReference>
<dbReference type="InterPro" id="IPR053162">
    <property type="entry name" value="DnaD"/>
</dbReference>
<organism evidence="3 4">
    <name type="scientific">Fusicatenibacter saccharivorans</name>
    <dbReference type="NCBI Taxonomy" id="1150298"/>
    <lineage>
        <taxon>Bacteria</taxon>
        <taxon>Bacillati</taxon>
        <taxon>Bacillota</taxon>
        <taxon>Clostridia</taxon>
        <taxon>Lachnospirales</taxon>
        <taxon>Lachnospiraceae</taxon>
        <taxon>Fusicatenibacter</taxon>
    </lineage>
</organism>
<feature type="domain" description="Phage replisome organiser N-terminal" evidence="2">
    <location>
        <begin position="6"/>
        <end position="124"/>
    </location>
</feature>
<dbReference type="InterPro" id="IPR010056">
    <property type="entry name" value="Phage_rep_org__N"/>
</dbReference>
<dbReference type="PANTHER" id="PTHR37293">
    <property type="entry name" value="PHAGE REPLICATION PROTEIN-RELATED"/>
    <property type="match status" value="1"/>
</dbReference>
<accession>A0A174S3H8</accession>
<evidence type="ECO:0000313" key="4">
    <source>
        <dbReference type="Proteomes" id="UP000095709"/>
    </source>
</evidence>
<dbReference type="PANTHER" id="PTHR37293:SF7">
    <property type="entry name" value="HYPOTHETICAL PHAGE PROTEIN"/>
    <property type="match status" value="1"/>
</dbReference>
<protein>
    <submittedName>
        <fullName evidence="3">Phage replisome organizer, putative, N-terminal region</fullName>
    </submittedName>
</protein>
<dbReference type="EMBL" id="CZAL01000022">
    <property type="protein sequence ID" value="CUP92282.1"/>
    <property type="molecule type" value="Genomic_DNA"/>
</dbReference>
<reference evidence="3 4" key="1">
    <citation type="submission" date="2015-09" db="EMBL/GenBank/DDBJ databases">
        <authorList>
            <consortium name="Pathogen Informatics"/>
        </authorList>
    </citation>
    <scope>NUCLEOTIDE SEQUENCE [LARGE SCALE GENOMIC DNA]</scope>
    <source>
        <strain evidence="3 4">2789STDY5834885</strain>
    </source>
</reference>